<name>A0ABN0A0C6_9FIRM</name>
<evidence type="ECO:0000313" key="4">
    <source>
        <dbReference type="Proteomes" id="UP000002938"/>
    </source>
</evidence>
<reference evidence="3 4" key="1">
    <citation type="journal article" date="2011" name="J. Bacteriol.">
        <title>Draft Genome Sequence of Turicibacter sanguinis PC909, Isolated from Human Feces.</title>
        <authorList>
            <person name="Cuiv P.O."/>
            <person name="Klaassens E.S."/>
            <person name="Durkin A.S."/>
            <person name="Harkins D.M."/>
            <person name="Foster L."/>
            <person name="McCorrison J."/>
            <person name="Torralba M."/>
            <person name="Nelson K.E."/>
            <person name="Morrison M."/>
        </authorList>
    </citation>
    <scope>NUCLEOTIDE SEQUENCE [LARGE SCALE GENOMIC DNA]</scope>
    <source>
        <strain evidence="3 4">PC909</strain>
    </source>
</reference>
<dbReference type="PANTHER" id="PTHR33428">
    <property type="entry name" value="CHLOROPHYLLASE-2, CHLOROPLASTIC"/>
    <property type="match status" value="1"/>
</dbReference>
<keyword evidence="1" id="KW-0812">Transmembrane</keyword>
<feature type="domain" description="PET hydrolase/cutinase-like" evidence="2">
    <location>
        <begin position="55"/>
        <end position="180"/>
    </location>
</feature>
<dbReference type="PANTHER" id="PTHR33428:SF14">
    <property type="entry name" value="CARBOXYLESTERASE TYPE B DOMAIN-CONTAINING PROTEIN"/>
    <property type="match status" value="1"/>
</dbReference>
<dbReference type="InterPro" id="IPR029058">
    <property type="entry name" value="AB_hydrolase_fold"/>
</dbReference>
<keyword evidence="1" id="KW-0472">Membrane</keyword>
<proteinExistence type="predicted"/>
<sequence length="220" mass="24529">MVFRLMKNTFIVVTIILLLIVVFLIIAMFIGSRPIKSNYYNQVDAVGMIEKKYTNRGEYEVESIKANSNEELFKEYKIWYPLELEEKADKTYPVVLLVNGTGVPYTKYGAIFEHLASWGFIVVGNDDKNSASGKSSSIMLNYILSLNEDNESIFFGKIDLGNIGISGHSQGGVGAINAVTSFDNSNIFTSLYTASTTALELAQALEWDYDVSKIKSLILK</sequence>
<dbReference type="EMBL" id="ADMN01000103">
    <property type="protein sequence ID" value="EFF63054.1"/>
    <property type="molecule type" value="Genomic_DNA"/>
</dbReference>
<dbReference type="RefSeq" id="WP_006785382.1">
    <property type="nucleotide sequence ID" value="NZ_ADMN01000103.1"/>
</dbReference>
<protein>
    <submittedName>
        <fullName evidence="3">Conserved domain protein</fullName>
    </submittedName>
</protein>
<keyword evidence="1" id="KW-1133">Transmembrane helix</keyword>
<dbReference type="Proteomes" id="UP000002938">
    <property type="component" value="Unassembled WGS sequence"/>
</dbReference>
<dbReference type="InterPro" id="IPR041127">
    <property type="entry name" value="PET_hydrolase/cutinase-like"/>
</dbReference>
<dbReference type="SUPFAM" id="SSF53474">
    <property type="entry name" value="alpha/beta-Hydrolases"/>
    <property type="match status" value="1"/>
</dbReference>
<feature type="transmembrane region" description="Helical" evidence="1">
    <location>
        <begin position="9"/>
        <end position="30"/>
    </location>
</feature>
<organism evidence="3 4">
    <name type="scientific">Turicibacter sanguinis PC909</name>
    <dbReference type="NCBI Taxonomy" id="702450"/>
    <lineage>
        <taxon>Bacteria</taxon>
        <taxon>Bacillati</taxon>
        <taxon>Bacillota</taxon>
        <taxon>Erysipelotrichia</taxon>
        <taxon>Erysipelotrichales</taxon>
        <taxon>Turicibacteraceae</taxon>
        <taxon>Turicibacter</taxon>
    </lineage>
</organism>
<evidence type="ECO:0000256" key="1">
    <source>
        <dbReference type="SAM" id="Phobius"/>
    </source>
</evidence>
<keyword evidence="4" id="KW-1185">Reference proteome</keyword>
<dbReference type="Gene3D" id="3.40.50.1820">
    <property type="entry name" value="alpha/beta hydrolase"/>
    <property type="match status" value="1"/>
</dbReference>
<evidence type="ECO:0000259" key="2">
    <source>
        <dbReference type="Pfam" id="PF12740"/>
    </source>
</evidence>
<dbReference type="Pfam" id="PF12740">
    <property type="entry name" value="PETase"/>
    <property type="match status" value="1"/>
</dbReference>
<accession>A0ABN0A0C6</accession>
<comment type="caution">
    <text evidence="3">The sequence shown here is derived from an EMBL/GenBank/DDBJ whole genome shotgun (WGS) entry which is preliminary data.</text>
</comment>
<gene>
    <name evidence="3" type="ORF">CUW_2554</name>
</gene>
<evidence type="ECO:0000313" key="3">
    <source>
        <dbReference type="EMBL" id="EFF63054.1"/>
    </source>
</evidence>